<proteinExistence type="predicted"/>
<dbReference type="AlphaFoldDB" id="A0A0F9QY72"/>
<dbReference type="EMBL" id="LAZR01003461">
    <property type="protein sequence ID" value="KKN18081.1"/>
    <property type="molecule type" value="Genomic_DNA"/>
</dbReference>
<sequence length="107" mass="11907">MPVGPVGPNNVGVDFNHWQRVSSFNNTSYKSEANVAFRLKGNPKDIILTLEGSVTVFYSFNGNTDHGELITTTDRSQMIFHRRPATRMWFRVASGSGTVTVEAWASQ</sequence>
<name>A0A0F9QY72_9ZZZZ</name>
<protein>
    <submittedName>
        <fullName evidence="1">Uncharacterized protein</fullName>
    </submittedName>
</protein>
<accession>A0A0F9QY72</accession>
<evidence type="ECO:0000313" key="1">
    <source>
        <dbReference type="EMBL" id="KKN18081.1"/>
    </source>
</evidence>
<comment type="caution">
    <text evidence="1">The sequence shown here is derived from an EMBL/GenBank/DDBJ whole genome shotgun (WGS) entry which is preliminary data.</text>
</comment>
<reference evidence="1" key="1">
    <citation type="journal article" date="2015" name="Nature">
        <title>Complex archaea that bridge the gap between prokaryotes and eukaryotes.</title>
        <authorList>
            <person name="Spang A."/>
            <person name="Saw J.H."/>
            <person name="Jorgensen S.L."/>
            <person name="Zaremba-Niedzwiedzka K."/>
            <person name="Martijn J."/>
            <person name="Lind A.E."/>
            <person name="van Eijk R."/>
            <person name="Schleper C."/>
            <person name="Guy L."/>
            <person name="Ettema T.J."/>
        </authorList>
    </citation>
    <scope>NUCLEOTIDE SEQUENCE</scope>
</reference>
<organism evidence="1">
    <name type="scientific">marine sediment metagenome</name>
    <dbReference type="NCBI Taxonomy" id="412755"/>
    <lineage>
        <taxon>unclassified sequences</taxon>
        <taxon>metagenomes</taxon>
        <taxon>ecological metagenomes</taxon>
    </lineage>
</organism>
<gene>
    <name evidence="1" type="ORF">LCGC14_0959400</name>
</gene>